<dbReference type="EMBL" id="VBWP01000011">
    <property type="protein sequence ID" value="TLG71551.1"/>
    <property type="molecule type" value="Genomic_DNA"/>
</dbReference>
<comment type="caution">
    <text evidence="2">The sequence shown here is derived from an EMBL/GenBank/DDBJ whole genome shotgun (WGS) entry which is preliminary data.</text>
</comment>
<sequence>MANISPFIWMDDTAEQAVDFYQEVFDDVQVDSKYYNLDEDGNPTTLLLVKVYIQGQELRFLNGGPYFKLNEAFSLYITCENQQELDAIWDKLSAEGEIQECGWVIDKFGLAWQVVPRAYEVMQEEGNAKQQAAVMQALLKMKKIEVQGLLDAFESAR</sequence>
<dbReference type="Gene3D" id="3.10.180.10">
    <property type="entry name" value="2,3-Dihydroxybiphenyl 1,2-Dioxygenase, domain 1"/>
    <property type="match status" value="1"/>
</dbReference>
<dbReference type="InterPro" id="IPR029068">
    <property type="entry name" value="Glyas_Bleomycin-R_OHBP_Dase"/>
</dbReference>
<dbReference type="RefSeq" id="WP_138192212.1">
    <property type="nucleotide sequence ID" value="NZ_VBWP01000011.1"/>
</dbReference>
<dbReference type="Proteomes" id="UP000306912">
    <property type="component" value="Unassembled WGS sequence"/>
</dbReference>
<dbReference type="InterPro" id="IPR009725">
    <property type="entry name" value="3_dmu_93_MTrfase"/>
</dbReference>
<dbReference type="OrthoDB" id="9806473at2"/>
<reference evidence="2 3" key="1">
    <citation type="submission" date="2019-05" db="EMBL/GenBank/DDBJ databases">
        <title>Culicoidintestinum kansasii gen. nov., sp. nov. from the gastrointestinal tract of the biting midge, Culicoides sonorensis.</title>
        <authorList>
            <person name="Neupane S."/>
            <person name="Ghosh A."/>
            <person name="Gunther S."/>
            <person name="Martin K."/>
            <person name="Zurek L."/>
        </authorList>
    </citation>
    <scope>NUCLEOTIDE SEQUENCE [LARGE SCALE GENOMIC DNA]</scope>
    <source>
        <strain evidence="2 3">CS-1</strain>
    </source>
</reference>
<keyword evidence="3" id="KW-1185">Reference proteome</keyword>
<organism evidence="2 3">
    <name type="scientific">Culicoidibacter larvae</name>
    <dbReference type="NCBI Taxonomy" id="2579976"/>
    <lineage>
        <taxon>Bacteria</taxon>
        <taxon>Bacillati</taxon>
        <taxon>Bacillota</taxon>
        <taxon>Culicoidibacteria</taxon>
        <taxon>Culicoidibacterales</taxon>
        <taxon>Culicoidibacteraceae</taxon>
        <taxon>Culicoidibacter</taxon>
    </lineage>
</organism>
<name>A0A5R8Q8V4_9FIRM</name>
<dbReference type="CDD" id="cd06588">
    <property type="entry name" value="PhnB_like"/>
    <property type="match status" value="1"/>
</dbReference>
<dbReference type="Pfam" id="PF06983">
    <property type="entry name" value="3-dmu-9_3-mt"/>
    <property type="match status" value="1"/>
</dbReference>
<dbReference type="InParanoid" id="A0A5R8Q8V4"/>
<proteinExistence type="predicted"/>
<dbReference type="PANTHER" id="PTHR33990">
    <property type="entry name" value="PROTEIN YJDN-RELATED"/>
    <property type="match status" value="1"/>
</dbReference>
<dbReference type="SUPFAM" id="SSF54593">
    <property type="entry name" value="Glyoxalase/Bleomycin resistance protein/Dihydroxybiphenyl dioxygenase"/>
    <property type="match status" value="1"/>
</dbReference>
<evidence type="ECO:0000313" key="2">
    <source>
        <dbReference type="EMBL" id="TLG71551.1"/>
    </source>
</evidence>
<gene>
    <name evidence="2" type="ORF">FEZ08_10685</name>
</gene>
<dbReference type="PIRSF" id="PIRSF021700">
    <property type="entry name" value="3_dmu_93_MTrfase"/>
    <property type="match status" value="1"/>
</dbReference>
<evidence type="ECO:0000259" key="1">
    <source>
        <dbReference type="Pfam" id="PF06983"/>
    </source>
</evidence>
<dbReference type="AlphaFoldDB" id="A0A5R8Q8V4"/>
<dbReference type="InterPro" id="IPR028973">
    <property type="entry name" value="PhnB-like"/>
</dbReference>
<evidence type="ECO:0000313" key="3">
    <source>
        <dbReference type="Proteomes" id="UP000306912"/>
    </source>
</evidence>
<feature type="domain" description="PhnB-like" evidence="1">
    <location>
        <begin position="3"/>
        <end position="115"/>
    </location>
</feature>
<accession>A0A5R8Q8V4</accession>
<protein>
    <submittedName>
        <fullName evidence="2">VOC family protein</fullName>
    </submittedName>
</protein>